<gene>
    <name evidence="1" type="ORF">V3391_05415</name>
</gene>
<evidence type="ECO:0008006" key="3">
    <source>
        <dbReference type="Google" id="ProtNLM"/>
    </source>
</evidence>
<organism evidence="1 2">
    <name type="scientific">Luteimonas flava</name>
    <dbReference type="NCBI Taxonomy" id="3115822"/>
    <lineage>
        <taxon>Bacteria</taxon>
        <taxon>Pseudomonadati</taxon>
        <taxon>Pseudomonadota</taxon>
        <taxon>Gammaproteobacteria</taxon>
        <taxon>Lysobacterales</taxon>
        <taxon>Lysobacteraceae</taxon>
        <taxon>Luteimonas</taxon>
    </lineage>
</organism>
<accession>A0ABU7WDD7</accession>
<dbReference type="Gene3D" id="1.25.40.10">
    <property type="entry name" value="Tetratricopeptide repeat domain"/>
    <property type="match status" value="1"/>
</dbReference>
<keyword evidence="2" id="KW-1185">Reference proteome</keyword>
<evidence type="ECO:0000313" key="1">
    <source>
        <dbReference type="EMBL" id="MEF3081650.1"/>
    </source>
</evidence>
<proteinExistence type="predicted"/>
<dbReference type="Proteomes" id="UP001358324">
    <property type="component" value="Unassembled WGS sequence"/>
</dbReference>
<dbReference type="RefSeq" id="WP_332077380.1">
    <property type="nucleotide sequence ID" value="NZ_JAZHBM010000001.1"/>
</dbReference>
<dbReference type="InterPro" id="IPR011990">
    <property type="entry name" value="TPR-like_helical_dom_sf"/>
</dbReference>
<sequence>MIRQRLIVGASVVAAGLLVAALLVRNTDADAGVVSAENVAGSASDASVGTNRSAIPDGPFDSQRVQLEAAAANGDAHAAFRLGQAIAHCLNYSPVASGRAAQRMAELIAQAGTHIRIGDRPLGDERSIDMVLFAQQEGERLCTDTDSLRTTPPTLDAFHYIAQAAQAGHPGAAALYPDLAFREFRTPAELIENADEVERRRERARSYLLRSVRSGAPEALLAASKAYSADGWLARDPEQALAYWLTYAATDDFRRIPESLANERTAELEGMATASQRERAAAQAARIMGLSGGRADAQ</sequence>
<dbReference type="EMBL" id="JAZHBM010000001">
    <property type="protein sequence ID" value="MEF3081650.1"/>
    <property type="molecule type" value="Genomic_DNA"/>
</dbReference>
<reference evidence="1 2" key="1">
    <citation type="submission" date="2024-01" db="EMBL/GenBank/DDBJ databases">
        <title>Novel species of the genus Luteimonas isolated from rivers.</title>
        <authorList>
            <person name="Lu H."/>
        </authorList>
    </citation>
    <scope>NUCLEOTIDE SEQUENCE [LARGE SCALE GENOMIC DNA]</scope>
    <source>
        <strain evidence="1 2">SMYT11W</strain>
    </source>
</reference>
<name>A0ABU7WDD7_9GAMM</name>
<comment type="caution">
    <text evidence="1">The sequence shown here is derived from an EMBL/GenBank/DDBJ whole genome shotgun (WGS) entry which is preliminary data.</text>
</comment>
<protein>
    <recommendedName>
        <fullName evidence="3">Sel1 repeat family protein</fullName>
    </recommendedName>
</protein>
<evidence type="ECO:0000313" key="2">
    <source>
        <dbReference type="Proteomes" id="UP001358324"/>
    </source>
</evidence>